<reference evidence="3" key="1">
    <citation type="journal article" date="2019" name="Int. J. Syst. Evol. Microbiol.">
        <title>The Global Catalogue of Microorganisms (GCM) 10K type strain sequencing project: providing services to taxonomists for standard genome sequencing and annotation.</title>
        <authorList>
            <consortium name="The Broad Institute Genomics Platform"/>
            <consortium name="The Broad Institute Genome Sequencing Center for Infectious Disease"/>
            <person name="Wu L."/>
            <person name="Ma J."/>
        </authorList>
    </citation>
    <scope>NUCLEOTIDE SEQUENCE [LARGE SCALE GENOMIC DNA]</scope>
    <source>
        <strain evidence="3">CGMCC 4.7638</strain>
    </source>
</reference>
<dbReference type="Pfam" id="PF01979">
    <property type="entry name" value="Amidohydro_1"/>
    <property type="match status" value="1"/>
</dbReference>
<dbReference type="Gene3D" id="3.40.50.10910">
    <property type="entry name" value="Amidohydrolase"/>
    <property type="match status" value="1"/>
</dbReference>
<dbReference type="Gene3D" id="3.30.110.90">
    <property type="entry name" value="Amidohydrolase"/>
    <property type="match status" value="1"/>
</dbReference>
<dbReference type="InterPro" id="IPR006680">
    <property type="entry name" value="Amidohydro-rel"/>
</dbReference>
<evidence type="ECO:0000313" key="3">
    <source>
        <dbReference type="Proteomes" id="UP001597542"/>
    </source>
</evidence>
<dbReference type="Proteomes" id="UP001597542">
    <property type="component" value="Unassembled WGS sequence"/>
</dbReference>
<evidence type="ECO:0000313" key="2">
    <source>
        <dbReference type="EMBL" id="MFD2484328.1"/>
    </source>
</evidence>
<dbReference type="InterPro" id="IPR051781">
    <property type="entry name" value="Metallo-dep_Hydrolase"/>
</dbReference>
<dbReference type="InterPro" id="IPR011059">
    <property type="entry name" value="Metal-dep_hydrolase_composite"/>
</dbReference>
<proteinExistence type="predicted"/>
<gene>
    <name evidence="2" type="ORF">ACFSUT_28910</name>
</gene>
<feature type="domain" description="Amidohydrolase-related" evidence="1">
    <location>
        <begin position="49"/>
        <end position="379"/>
    </location>
</feature>
<dbReference type="PANTHER" id="PTHR43135">
    <property type="entry name" value="ALPHA-D-RIBOSE 1-METHYLPHOSPHONATE 5-TRIPHOSPHATE DIPHOSPHATASE"/>
    <property type="match status" value="1"/>
</dbReference>
<sequence length="392" mass="40620">MITVIRGAWLVDGEGGRGEVVIDGERITEVGSRVLVPPDARVVEASGGTLLPGLVDCHTHSFPGSPIQALALGVTTELDMFSSPEIAATLRASSARRAGMAEVRSAGTGAGAPGGYPAMLVESGVYPPYPTLTEPEEAAAFVRDRVAEGSDYLKIIIEDGQAYGQNLPCLRPEVVAALTLAAHEHGLLAVAHVSTRAATVTALEAGVDVLAHVFTDVPGDAKIAAAIAESGTTVVPTLVQFEGRDGGGLAEDPRIRPYLHPASLPGLAADRDQGRLENALATTRLIHRHGGTLLAGTDTPNPGTTAGASVHRELEFLVRAGLSPLAALAAATSEPARVFGLAGRGRIAPGQQADLLLVDGDPTSDITATRSVRAVWRRGERFDRDAYRAGLS</sequence>
<protein>
    <submittedName>
        <fullName evidence="2">Amidohydrolase family protein</fullName>
    </submittedName>
</protein>
<dbReference type="Gene3D" id="2.30.40.10">
    <property type="entry name" value="Urease, subunit C, domain 1"/>
    <property type="match status" value="1"/>
</dbReference>
<comment type="caution">
    <text evidence="2">The sequence shown here is derived from an EMBL/GenBank/DDBJ whole genome shotgun (WGS) entry which is preliminary data.</text>
</comment>
<accession>A0ABW5I6J2</accession>
<dbReference type="SUPFAM" id="SSF51556">
    <property type="entry name" value="Metallo-dependent hydrolases"/>
    <property type="match status" value="1"/>
</dbReference>
<dbReference type="SUPFAM" id="SSF51338">
    <property type="entry name" value="Composite domain of metallo-dependent hydrolases"/>
    <property type="match status" value="1"/>
</dbReference>
<organism evidence="2 3">
    <name type="scientific">Amycolatopsis albidoflavus</name>
    <dbReference type="NCBI Taxonomy" id="102226"/>
    <lineage>
        <taxon>Bacteria</taxon>
        <taxon>Bacillati</taxon>
        <taxon>Actinomycetota</taxon>
        <taxon>Actinomycetes</taxon>
        <taxon>Pseudonocardiales</taxon>
        <taxon>Pseudonocardiaceae</taxon>
        <taxon>Amycolatopsis</taxon>
    </lineage>
</organism>
<evidence type="ECO:0000259" key="1">
    <source>
        <dbReference type="Pfam" id="PF01979"/>
    </source>
</evidence>
<dbReference type="Gene3D" id="1.20.58.520">
    <property type="entry name" value="Amidohydrolase"/>
    <property type="match status" value="1"/>
</dbReference>
<keyword evidence="3" id="KW-1185">Reference proteome</keyword>
<dbReference type="PANTHER" id="PTHR43135:SF3">
    <property type="entry name" value="ALPHA-D-RIBOSE 1-METHYLPHOSPHONATE 5-TRIPHOSPHATE DIPHOSPHATASE"/>
    <property type="match status" value="1"/>
</dbReference>
<dbReference type="EMBL" id="JBHUKQ010000015">
    <property type="protein sequence ID" value="MFD2484328.1"/>
    <property type="molecule type" value="Genomic_DNA"/>
</dbReference>
<dbReference type="RefSeq" id="WP_344274786.1">
    <property type="nucleotide sequence ID" value="NZ_BAAAHV010000012.1"/>
</dbReference>
<name>A0ABW5I6J2_9PSEU</name>
<dbReference type="InterPro" id="IPR032466">
    <property type="entry name" value="Metal_Hydrolase"/>
</dbReference>